<keyword evidence="4" id="KW-0443">Lipid metabolism</keyword>
<reference evidence="11" key="1">
    <citation type="submission" date="2020-05" db="UniProtKB">
        <authorList>
            <consortium name="EnsemblMetazoa"/>
        </authorList>
    </citation>
    <scope>IDENTIFICATION</scope>
    <source>
        <strain evidence="11">BB02</strain>
    </source>
</reference>
<dbReference type="PANTHER" id="PTHR35809:SF1">
    <property type="entry name" value="ARCHAETIDYLSERINE DECARBOXYLASE PROENZYME-RELATED"/>
    <property type="match status" value="1"/>
</dbReference>
<evidence type="ECO:0008006" key="13">
    <source>
        <dbReference type="Google" id="ProtNLM"/>
    </source>
</evidence>
<gene>
    <name evidence="11" type="primary">106074000</name>
</gene>
<evidence type="ECO:0000256" key="5">
    <source>
        <dbReference type="ARBA" id="ARBA00023136"/>
    </source>
</evidence>
<organism evidence="11 12">
    <name type="scientific">Biomphalaria glabrata</name>
    <name type="common">Bloodfluke planorb</name>
    <name type="synonym">Freshwater snail</name>
    <dbReference type="NCBI Taxonomy" id="6526"/>
    <lineage>
        <taxon>Eukaryota</taxon>
        <taxon>Metazoa</taxon>
        <taxon>Spiralia</taxon>
        <taxon>Lophotrochozoa</taxon>
        <taxon>Mollusca</taxon>
        <taxon>Gastropoda</taxon>
        <taxon>Heterobranchia</taxon>
        <taxon>Euthyneura</taxon>
        <taxon>Panpulmonata</taxon>
        <taxon>Hygrophila</taxon>
        <taxon>Lymnaeoidea</taxon>
        <taxon>Planorbidae</taxon>
        <taxon>Biomphalaria</taxon>
    </lineage>
</organism>
<dbReference type="STRING" id="6526.A0A2C9KVH2"/>
<dbReference type="GO" id="GO:0008654">
    <property type="term" value="P:phospholipid biosynthetic process"/>
    <property type="evidence" value="ECO:0007669"/>
    <property type="project" value="UniProtKB-KW"/>
</dbReference>
<keyword evidence="6" id="KW-0865">Zymogen</keyword>
<evidence type="ECO:0000256" key="7">
    <source>
        <dbReference type="ARBA" id="ARBA00023209"/>
    </source>
</evidence>
<evidence type="ECO:0000313" key="12">
    <source>
        <dbReference type="Proteomes" id="UP000076420"/>
    </source>
</evidence>
<dbReference type="Proteomes" id="UP000076420">
    <property type="component" value="Unassembled WGS sequence"/>
</dbReference>
<name>A0A2C9KVH2_BIOGL</name>
<keyword evidence="10" id="KW-0670">Pyruvate</keyword>
<dbReference type="InterPro" id="IPR003817">
    <property type="entry name" value="PS_Dcarbxylase"/>
</dbReference>
<keyword evidence="1" id="KW-1003">Cell membrane</keyword>
<dbReference type="AlphaFoldDB" id="A0A2C9KVH2"/>
<dbReference type="KEGG" id="bgt:106074000"/>
<evidence type="ECO:0000313" key="11">
    <source>
        <dbReference type="EnsemblMetazoa" id="BGLB023931-PA"/>
    </source>
</evidence>
<dbReference type="Pfam" id="PF02666">
    <property type="entry name" value="PS_Dcarbxylase"/>
    <property type="match status" value="1"/>
</dbReference>
<evidence type="ECO:0000256" key="1">
    <source>
        <dbReference type="ARBA" id="ARBA00022475"/>
    </source>
</evidence>
<keyword evidence="7" id="KW-0594">Phospholipid biosynthesis</keyword>
<evidence type="ECO:0000256" key="3">
    <source>
        <dbReference type="ARBA" id="ARBA00022793"/>
    </source>
</evidence>
<accession>A0A2C9KVH2</accession>
<dbReference type="EnsemblMetazoa" id="BGLB023931-RA">
    <property type="protein sequence ID" value="BGLB023931-PA"/>
    <property type="gene ID" value="BGLB023931"/>
</dbReference>
<dbReference type="GO" id="GO:0004609">
    <property type="term" value="F:phosphatidylserine decarboxylase activity"/>
    <property type="evidence" value="ECO:0007669"/>
    <property type="project" value="InterPro"/>
</dbReference>
<keyword evidence="2" id="KW-0444">Lipid biosynthesis</keyword>
<evidence type="ECO:0000256" key="4">
    <source>
        <dbReference type="ARBA" id="ARBA00023098"/>
    </source>
</evidence>
<evidence type="ECO:0000256" key="8">
    <source>
        <dbReference type="ARBA" id="ARBA00023239"/>
    </source>
</evidence>
<keyword evidence="3" id="KW-0210">Decarboxylase</keyword>
<dbReference type="PANTHER" id="PTHR35809">
    <property type="entry name" value="ARCHAETIDYLSERINE DECARBOXYLASE PROENZYME-RELATED"/>
    <property type="match status" value="1"/>
</dbReference>
<proteinExistence type="predicted"/>
<keyword evidence="5" id="KW-0472">Membrane</keyword>
<protein>
    <recommendedName>
        <fullName evidence="13">Phosphatidylserine decarboxylase family protein</fullName>
    </recommendedName>
</protein>
<evidence type="ECO:0000256" key="9">
    <source>
        <dbReference type="ARBA" id="ARBA00023264"/>
    </source>
</evidence>
<sequence>DPKRVILKNKDVVLGPADGIVVSISGVDSVPEELSVEVDSRFIKISIFLSVFDVHVNRMPVSGIVKSMAYVPGMFSNAFYDGASFKNERQIILIENDDSEKFVVTQVAGLIARRIVCDVAVDDSISAGDRFGIIKIWQ</sequence>
<dbReference type="VEuPathDB" id="VectorBase:BGLB023931"/>
<dbReference type="InterPro" id="IPR033175">
    <property type="entry name" value="PSD-A"/>
</dbReference>
<keyword evidence="8" id="KW-0456">Lyase</keyword>
<evidence type="ECO:0000256" key="2">
    <source>
        <dbReference type="ARBA" id="ARBA00022516"/>
    </source>
</evidence>
<evidence type="ECO:0000256" key="6">
    <source>
        <dbReference type="ARBA" id="ARBA00023145"/>
    </source>
</evidence>
<keyword evidence="9" id="KW-1208">Phospholipid metabolism</keyword>
<evidence type="ECO:0000256" key="10">
    <source>
        <dbReference type="ARBA" id="ARBA00023317"/>
    </source>
</evidence>